<feature type="region of interest" description="Disordered" evidence="2">
    <location>
        <begin position="1"/>
        <end position="24"/>
    </location>
</feature>
<dbReference type="GO" id="GO:0006355">
    <property type="term" value="P:regulation of DNA-templated transcription"/>
    <property type="evidence" value="ECO:0007669"/>
    <property type="project" value="InterPro"/>
</dbReference>
<feature type="coiled-coil region" evidence="1">
    <location>
        <begin position="30"/>
        <end position="64"/>
    </location>
</feature>
<dbReference type="Pfam" id="PF00989">
    <property type="entry name" value="PAS"/>
    <property type="match status" value="1"/>
</dbReference>
<dbReference type="EMBL" id="AP021879">
    <property type="protein sequence ID" value="BBO91643.1"/>
    <property type="molecule type" value="Genomic_DNA"/>
</dbReference>
<dbReference type="Pfam" id="PF13492">
    <property type="entry name" value="GAF_3"/>
    <property type="match status" value="1"/>
</dbReference>
<dbReference type="Gene3D" id="3.30.450.40">
    <property type="match status" value="1"/>
</dbReference>
<gene>
    <name evidence="4" type="ORF">DSCOOX_48230</name>
</gene>
<keyword evidence="1" id="KW-0175">Coiled coil</keyword>
<dbReference type="InterPro" id="IPR035965">
    <property type="entry name" value="PAS-like_dom_sf"/>
</dbReference>
<evidence type="ECO:0000256" key="1">
    <source>
        <dbReference type="SAM" id="Coils"/>
    </source>
</evidence>
<dbReference type="InterPro" id="IPR000700">
    <property type="entry name" value="PAS-assoc_C"/>
</dbReference>
<dbReference type="InterPro" id="IPR013767">
    <property type="entry name" value="PAS_fold"/>
</dbReference>
<evidence type="ECO:0000256" key="2">
    <source>
        <dbReference type="SAM" id="MobiDB-lite"/>
    </source>
</evidence>
<proteinExistence type="predicted"/>
<dbReference type="SMART" id="SM00065">
    <property type="entry name" value="GAF"/>
    <property type="match status" value="1"/>
</dbReference>
<evidence type="ECO:0000313" key="5">
    <source>
        <dbReference type="Proteomes" id="UP000422108"/>
    </source>
</evidence>
<dbReference type="InterPro" id="IPR003018">
    <property type="entry name" value="GAF"/>
</dbReference>
<organism evidence="4 5">
    <name type="scientific">Desulfosarcina ovata subsp. ovata</name>
    <dbReference type="NCBI Taxonomy" id="2752305"/>
    <lineage>
        <taxon>Bacteria</taxon>
        <taxon>Pseudomonadati</taxon>
        <taxon>Thermodesulfobacteriota</taxon>
        <taxon>Desulfobacteria</taxon>
        <taxon>Desulfobacterales</taxon>
        <taxon>Desulfosarcinaceae</taxon>
        <taxon>Desulfosarcina</taxon>
    </lineage>
</organism>
<protein>
    <recommendedName>
        <fullName evidence="3">PAC domain-containing protein</fullName>
    </recommendedName>
</protein>
<feature type="domain" description="PAC" evidence="3">
    <location>
        <begin position="130"/>
        <end position="182"/>
    </location>
</feature>
<dbReference type="SUPFAM" id="SSF141371">
    <property type="entry name" value="PilZ domain-like"/>
    <property type="match status" value="1"/>
</dbReference>
<dbReference type="SUPFAM" id="SSF55785">
    <property type="entry name" value="PYP-like sensor domain (PAS domain)"/>
    <property type="match status" value="1"/>
</dbReference>
<keyword evidence="5" id="KW-1185">Reference proteome</keyword>
<evidence type="ECO:0000313" key="4">
    <source>
        <dbReference type="EMBL" id="BBO91643.1"/>
    </source>
</evidence>
<dbReference type="AlphaFoldDB" id="A0A5K8AG24"/>
<dbReference type="Proteomes" id="UP000422108">
    <property type="component" value="Chromosome"/>
</dbReference>
<evidence type="ECO:0000259" key="3">
    <source>
        <dbReference type="PROSITE" id="PS50113"/>
    </source>
</evidence>
<dbReference type="Gene3D" id="3.30.450.20">
    <property type="entry name" value="PAS domain"/>
    <property type="match status" value="1"/>
</dbReference>
<name>A0A5K8AG24_9BACT</name>
<dbReference type="InterPro" id="IPR000014">
    <property type="entry name" value="PAS"/>
</dbReference>
<dbReference type="CDD" id="cd00130">
    <property type="entry name" value="PAS"/>
    <property type="match status" value="1"/>
</dbReference>
<dbReference type="InterPro" id="IPR029016">
    <property type="entry name" value="GAF-like_dom_sf"/>
</dbReference>
<reference evidence="4 5" key="1">
    <citation type="submission" date="2019-11" db="EMBL/GenBank/DDBJ databases">
        <title>Comparative genomics of hydrocarbon-degrading Desulfosarcina strains.</title>
        <authorList>
            <person name="Watanabe M."/>
            <person name="Kojima H."/>
            <person name="Fukui M."/>
        </authorList>
    </citation>
    <scope>NUCLEOTIDE SEQUENCE [LARGE SCALE GENOMIC DNA]</scope>
    <source>
        <strain evidence="5">oXyS1</strain>
    </source>
</reference>
<dbReference type="PROSITE" id="PS50113">
    <property type="entry name" value="PAC"/>
    <property type="match status" value="1"/>
</dbReference>
<dbReference type="SUPFAM" id="SSF55781">
    <property type="entry name" value="GAF domain-like"/>
    <property type="match status" value="1"/>
</dbReference>
<sequence>MKNLSETTAMPPKNDPDPMPAAADHLPTTVADLSQRNNELEAFNRALIAERERMQDQLEETSRLLNAATTGLFSLDKTGLIESVNAPGARLLAADTAFLQKKPFGHFIAPEDQALFYIHRSRIGAGTVNTPLDVKLKSQTGEYRSVRIHAQPLNRPGQHLPGLLLAVEDTTDTHRALEQLQAKTDLVRMIFSIIDDLAAWSAADIDTAIGFCLEKLGLATFADRVYVCLFHTQKTRFSVTHEWLGNHITAPHLQNMNIRTILPIVRRLKKRQVVSVADMATLTSVERGDFDGFQAIDAKALLIAPLFCGRQLLGIIGCDAVRQPVDWSAENRRMLSLVGGAIVGALLRRQTENSAEGVQAQLLRFFEPPAAVPPDGNTSYEYEGPIEIIDDETDQNGTPATDWRFQEAGADDTPDRTLPLKDGQFAHLACRSCNRQRRLDISEIRALGSCLKATCVCNTTMVVKIELRRGVRKTVHLDGVLIRGSGDGRMPMADDWCRIEVLNLSRRGVGFKIVGSQTVSEGNRFQVKFNLDNTARSTIQKTVVVRSISGSTVGCQFEGDDPCDVTLGFYMMN</sequence>
<accession>A0A5K8AG24</accession>